<dbReference type="InterPro" id="IPR036928">
    <property type="entry name" value="AS_sf"/>
</dbReference>
<evidence type="ECO:0000256" key="6">
    <source>
        <dbReference type="PIRSR" id="PIRSR001221-2"/>
    </source>
</evidence>
<dbReference type="PIRSF" id="PIRSF001221">
    <property type="entry name" value="Amidase_fungi"/>
    <property type="match status" value="1"/>
</dbReference>
<evidence type="ECO:0000313" key="9">
    <source>
        <dbReference type="Proteomes" id="UP000242877"/>
    </source>
</evidence>
<reference evidence="8 9" key="1">
    <citation type="journal article" date="2016" name="Genome Biol. Evol.">
        <title>Divergent and convergent evolution of fungal pathogenicity.</title>
        <authorList>
            <person name="Shang Y."/>
            <person name="Xiao G."/>
            <person name="Zheng P."/>
            <person name="Cen K."/>
            <person name="Zhan S."/>
            <person name="Wang C."/>
        </authorList>
    </citation>
    <scope>NUCLEOTIDE SEQUENCE [LARGE SCALE GENOMIC DNA]</scope>
    <source>
        <strain evidence="8 9">ARSEF 7405</strain>
    </source>
</reference>
<dbReference type="InterPro" id="IPR023631">
    <property type="entry name" value="Amidase_dom"/>
</dbReference>
<keyword evidence="4" id="KW-0378">Hydrolase</keyword>
<protein>
    <recommendedName>
        <fullName evidence="3">amidase</fullName>
        <ecNumber evidence="3">3.5.1.4</ecNumber>
    </recommendedName>
</protein>
<feature type="active site" description="Charge relay system" evidence="5">
    <location>
        <position position="206"/>
    </location>
</feature>
<dbReference type="EMBL" id="AZGZ01000017">
    <property type="protein sequence ID" value="KZZ90350.1"/>
    <property type="molecule type" value="Genomic_DNA"/>
</dbReference>
<evidence type="ECO:0000256" key="2">
    <source>
        <dbReference type="ARBA" id="ARBA00009199"/>
    </source>
</evidence>
<dbReference type="Proteomes" id="UP000242877">
    <property type="component" value="Unassembled WGS sequence"/>
</dbReference>
<sequence>MGDYKVESAQAQKRRDDKIAAFWQIPDINDADLPNDLRDYPRTSGLLTEEEVAIIYTDAPKLVAQLRAKELTSYAVTKAFCKASVIAQKLTNCVTEVMFEEGLKRAQELDGSYAKTGKPSGPLHGLPMSLKDCYTFAPYPSSIGLAKYANKEMERDSVVVEQLKSLGAVFYVKTNVPTLMLLTETNNNIWGETRNPCHKKLTPGGSSGGEGAILAVHGAPLGIGTDIGGSIRIPAAYCGIYGLKPSNGRISMLGNQPSLPGQDFIYGVGGPMAPTLGGLKLFLENVCSAEIESWGADPKIIPIPWRKDVIQPKGRKLRFGIIKNNDKTVTCHPPIERALREVREKIEKAGHEIVEWDPSDGGKNSQILMHGLRDLGGDYASSILGEYQEPPVGALSKNFVPDLTKEKVGITSEKLRNMIIARNNFQKEFLDKWMATKSETEGPIDGLIFPVNPYAAPPLDWTKKREYLGYTTLFNVLDYSSCVFPVTSVDKAVDVKRGDGWTPLSDYDKEIQDDYDPEFYHGAPVSLQIVTRRLEEEKAIELVDVVSKLL</sequence>
<dbReference type="SUPFAM" id="SSF75304">
    <property type="entry name" value="Amidase signature (AS) enzymes"/>
    <property type="match status" value="1"/>
</dbReference>
<name>A0A166NJ23_9EURO</name>
<gene>
    <name evidence="8" type="ORF">AAP_03880</name>
</gene>
<dbReference type="InterPro" id="IPR020556">
    <property type="entry name" value="Amidase_CS"/>
</dbReference>
<feature type="binding site" evidence="6">
    <location>
        <position position="206"/>
    </location>
    <ligand>
        <name>substrate</name>
    </ligand>
</feature>
<dbReference type="Pfam" id="PF01425">
    <property type="entry name" value="Amidase"/>
    <property type="match status" value="1"/>
</dbReference>
<comment type="caution">
    <text evidence="8">The sequence shown here is derived from an EMBL/GenBank/DDBJ whole genome shotgun (WGS) entry which is preliminary data.</text>
</comment>
<comment type="similarity">
    <text evidence="2">Belongs to the amidase family.</text>
</comment>
<evidence type="ECO:0000256" key="3">
    <source>
        <dbReference type="ARBA" id="ARBA00012922"/>
    </source>
</evidence>
<dbReference type="EC" id="3.5.1.4" evidence="3"/>
<dbReference type="PANTHER" id="PTHR46072">
    <property type="entry name" value="AMIDASE-RELATED-RELATED"/>
    <property type="match status" value="1"/>
</dbReference>
<evidence type="ECO:0000256" key="1">
    <source>
        <dbReference type="ARBA" id="ARBA00001311"/>
    </source>
</evidence>
<feature type="binding site" evidence="6">
    <location>
        <position position="180"/>
    </location>
    <ligand>
        <name>substrate</name>
    </ligand>
</feature>
<evidence type="ECO:0000256" key="4">
    <source>
        <dbReference type="ARBA" id="ARBA00022801"/>
    </source>
</evidence>
<proteinExistence type="inferred from homology"/>
<evidence type="ECO:0000313" key="8">
    <source>
        <dbReference type="EMBL" id="KZZ90350.1"/>
    </source>
</evidence>
<dbReference type="PANTHER" id="PTHR46072:SF11">
    <property type="entry name" value="AMIDASE-RELATED"/>
    <property type="match status" value="1"/>
</dbReference>
<comment type="catalytic activity">
    <reaction evidence="1">
        <text>a monocarboxylic acid amide + H2O = a monocarboxylate + NH4(+)</text>
        <dbReference type="Rhea" id="RHEA:12020"/>
        <dbReference type="ChEBI" id="CHEBI:15377"/>
        <dbReference type="ChEBI" id="CHEBI:28938"/>
        <dbReference type="ChEBI" id="CHEBI:35757"/>
        <dbReference type="ChEBI" id="CHEBI:83628"/>
        <dbReference type="EC" id="3.5.1.4"/>
    </reaction>
</comment>
<feature type="active site" description="Acyl-ester intermediate" evidence="5">
    <location>
        <position position="230"/>
    </location>
</feature>
<keyword evidence="9" id="KW-1185">Reference proteome</keyword>
<accession>A0A166NJ23</accession>
<dbReference type="PROSITE" id="PS00571">
    <property type="entry name" value="AMIDASES"/>
    <property type="match status" value="1"/>
</dbReference>
<dbReference type="AlphaFoldDB" id="A0A166NJ23"/>
<feature type="domain" description="Amidase" evidence="7">
    <location>
        <begin position="76"/>
        <end position="538"/>
    </location>
</feature>
<organism evidence="8 9">
    <name type="scientific">Ascosphaera apis ARSEF 7405</name>
    <dbReference type="NCBI Taxonomy" id="392613"/>
    <lineage>
        <taxon>Eukaryota</taxon>
        <taxon>Fungi</taxon>
        <taxon>Dikarya</taxon>
        <taxon>Ascomycota</taxon>
        <taxon>Pezizomycotina</taxon>
        <taxon>Eurotiomycetes</taxon>
        <taxon>Eurotiomycetidae</taxon>
        <taxon>Onygenales</taxon>
        <taxon>Ascosphaeraceae</taxon>
        <taxon>Ascosphaera</taxon>
    </lineage>
</organism>
<dbReference type="VEuPathDB" id="FungiDB:AAP_03880"/>
<dbReference type="OrthoDB" id="6428749at2759"/>
<feature type="active site" description="Charge relay system" evidence="5">
    <location>
        <position position="131"/>
    </location>
</feature>
<dbReference type="GO" id="GO:0004040">
    <property type="term" value="F:amidase activity"/>
    <property type="evidence" value="ECO:0007669"/>
    <property type="project" value="UniProtKB-EC"/>
</dbReference>
<feature type="binding site" evidence="6">
    <location>
        <begin position="227"/>
        <end position="230"/>
    </location>
    <ligand>
        <name>substrate</name>
    </ligand>
</feature>
<evidence type="ECO:0000259" key="7">
    <source>
        <dbReference type="Pfam" id="PF01425"/>
    </source>
</evidence>
<evidence type="ECO:0000256" key="5">
    <source>
        <dbReference type="PIRSR" id="PIRSR001221-1"/>
    </source>
</evidence>
<dbReference type="Gene3D" id="3.90.1300.10">
    <property type="entry name" value="Amidase signature (AS) domain"/>
    <property type="match status" value="1"/>
</dbReference>